<dbReference type="AlphaFoldDB" id="A0A849HC94"/>
<evidence type="ECO:0000259" key="2">
    <source>
        <dbReference type="Pfam" id="PF07853"/>
    </source>
</evidence>
<reference evidence="3 4" key="1">
    <citation type="submission" date="2020-04" db="EMBL/GenBank/DDBJ databases">
        <title>Knoellia sp. isolate from air conditioner.</title>
        <authorList>
            <person name="Chea S."/>
            <person name="Kim D.-U."/>
        </authorList>
    </citation>
    <scope>NUCLEOTIDE SEQUENCE [LARGE SCALE GENOMIC DNA]</scope>
    <source>
        <strain evidence="3 4">DB2414S</strain>
    </source>
</reference>
<feature type="transmembrane region" description="Helical" evidence="1">
    <location>
        <begin position="135"/>
        <end position="157"/>
    </location>
</feature>
<evidence type="ECO:0000313" key="4">
    <source>
        <dbReference type="Proteomes" id="UP000588586"/>
    </source>
</evidence>
<gene>
    <name evidence="3" type="ORF">HJG52_03285</name>
</gene>
<feature type="transmembrane region" description="Helical" evidence="1">
    <location>
        <begin position="51"/>
        <end position="74"/>
    </location>
</feature>
<keyword evidence="4" id="KW-1185">Reference proteome</keyword>
<feature type="domain" description="DUF1648" evidence="2">
    <location>
        <begin position="12"/>
        <end position="58"/>
    </location>
</feature>
<dbReference type="Proteomes" id="UP000588586">
    <property type="component" value="Unassembled WGS sequence"/>
</dbReference>
<protein>
    <submittedName>
        <fullName evidence="3">DUF1648 domain-containing protein</fullName>
    </submittedName>
</protein>
<sequence length="169" mass="18623">MRSVAARVFWALVVVYAVLVVGTFLAMPTRVPQHWSGSGVADRWGSRWESLAMLVLLGVLMVAIFGFLAGRLSLTSPWVNLPHKDYWTTPERLPQARAMLRRDLYVLGAIVFVLLCSIPPTMLVASRAADSRLPAWSVVVMLASLVAVVGYAAWMVLGRWRPPAGVGHR</sequence>
<dbReference type="RefSeq" id="WP_171242103.1">
    <property type="nucleotide sequence ID" value="NZ_JABEPQ010000001.1"/>
</dbReference>
<comment type="caution">
    <text evidence="3">The sequence shown here is derived from an EMBL/GenBank/DDBJ whole genome shotgun (WGS) entry which is preliminary data.</text>
</comment>
<keyword evidence="1" id="KW-0812">Transmembrane</keyword>
<name>A0A849HC94_9MICO</name>
<evidence type="ECO:0000256" key="1">
    <source>
        <dbReference type="SAM" id="Phobius"/>
    </source>
</evidence>
<feature type="transmembrane region" description="Helical" evidence="1">
    <location>
        <begin position="9"/>
        <end position="31"/>
    </location>
</feature>
<dbReference type="EMBL" id="JABEPQ010000001">
    <property type="protein sequence ID" value="NNM45028.1"/>
    <property type="molecule type" value="Genomic_DNA"/>
</dbReference>
<keyword evidence="1" id="KW-1133">Transmembrane helix</keyword>
<keyword evidence="1" id="KW-0472">Membrane</keyword>
<feature type="transmembrane region" description="Helical" evidence="1">
    <location>
        <begin position="104"/>
        <end position="123"/>
    </location>
</feature>
<proteinExistence type="predicted"/>
<dbReference type="Pfam" id="PF07853">
    <property type="entry name" value="DUF1648"/>
    <property type="match status" value="1"/>
</dbReference>
<accession>A0A849HC94</accession>
<organism evidence="3 4">
    <name type="scientific">Knoellia koreensis</name>
    <dbReference type="NCBI Taxonomy" id="2730921"/>
    <lineage>
        <taxon>Bacteria</taxon>
        <taxon>Bacillati</taxon>
        <taxon>Actinomycetota</taxon>
        <taxon>Actinomycetes</taxon>
        <taxon>Micrococcales</taxon>
        <taxon>Intrasporangiaceae</taxon>
        <taxon>Knoellia</taxon>
    </lineage>
</organism>
<dbReference type="InterPro" id="IPR012867">
    <property type="entry name" value="DUF1648"/>
</dbReference>
<evidence type="ECO:0000313" key="3">
    <source>
        <dbReference type="EMBL" id="NNM45028.1"/>
    </source>
</evidence>